<keyword evidence="2" id="KW-1133">Transmembrane helix</keyword>
<organism evidence="4 5">
    <name type="scientific">Galleria mellonella</name>
    <name type="common">Greater wax moth</name>
    <dbReference type="NCBI Taxonomy" id="7137"/>
    <lineage>
        <taxon>Eukaryota</taxon>
        <taxon>Metazoa</taxon>
        <taxon>Ecdysozoa</taxon>
        <taxon>Arthropoda</taxon>
        <taxon>Hexapoda</taxon>
        <taxon>Insecta</taxon>
        <taxon>Pterygota</taxon>
        <taxon>Neoptera</taxon>
        <taxon>Endopterygota</taxon>
        <taxon>Lepidoptera</taxon>
        <taxon>Glossata</taxon>
        <taxon>Ditrysia</taxon>
        <taxon>Pyraloidea</taxon>
        <taxon>Pyralidae</taxon>
        <taxon>Galleriinae</taxon>
        <taxon>Galleria</taxon>
    </lineage>
</organism>
<accession>A0ABM3MPI5</accession>
<proteinExistence type="predicted"/>
<evidence type="ECO:0000256" key="1">
    <source>
        <dbReference type="SAM" id="MobiDB-lite"/>
    </source>
</evidence>
<dbReference type="PANTHER" id="PTHR47272">
    <property type="entry name" value="DDE_TNP_1_7 DOMAIN-CONTAINING PROTEIN"/>
    <property type="match status" value="1"/>
</dbReference>
<feature type="compositionally biased region" description="Basic residues" evidence="1">
    <location>
        <begin position="83"/>
        <end position="92"/>
    </location>
</feature>
<feature type="transmembrane region" description="Helical" evidence="2">
    <location>
        <begin position="184"/>
        <end position="204"/>
    </location>
</feature>
<dbReference type="RefSeq" id="XP_052753286.1">
    <property type="nucleotide sequence ID" value="XM_052897326.1"/>
</dbReference>
<feature type="domain" description="PiggyBac transposable element-derived protein" evidence="3">
    <location>
        <begin position="145"/>
        <end position="203"/>
    </location>
</feature>
<dbReference type="Proteomes" id="UP001652740">
    <property type="component" value="Unplaced"/>
</dbReference>
<sequence length="215" mass="24582">MDRDFFFRSSVILSRSDNSQILEILYQSDFEDDEGDSFTGEDTGNEFVPDRNDASETSTSSESESKSPPPILKSSRGRDRSHMRARSHAHYSRRCERTPRFTSARGGSSSNNQFTWAVKNFTKNLPMLSEPSYSIQDRTNFSKLDYFTQYFDDELIDMIVDKTNQTAVYKTGKSLLITNGELKVFIGLFLIMACIEYTVIRMYLLGIELFVISGV</sequence>
<dbReference type="GeneID" id="128201180"/>
<protein>
    <submittedName>
        <fullName evidence="5">Uncharacterized protein LOC128201180</fullName>
    </submittedName>
</protein>
<evidence type="ECO:0000313" key="4">
    <source>
        <dbReference type="Proteomes" id="UP001652740"/>
    </source>
</evidence>
<reference evidence="5" key="1">
    <citation type="submission" date="2025-08" db="UniProtKB">
        <authorList>
            <consortium name="RefSeq"/>
        </authorList>
    </citation>
    <scope>IDENTIFICATION</scope>
    <source>
        <tissue evidence="5">Whole larvae</tissue>
    </source>
</reference>
<dbReference type="Pfam" id="PF13843">
    <property type="entry name" value="DDE_Tnp_1_7"/>
    <property type="match status" value="1"/>
</dbReference>
<keyword evidence="2" id="KW-0812">Transmembrane</keyword>
<dbReference type="InterPro" id="IPR029526">
    <property type="entry name" value="PGBD"/>
</dbReference>
<dbReference type="PANTHER" id="PTHR47272:SF1">
    <property type="entry name" value="PIGGYBAC TRANSPOSABLE ELEMENT-DERIVED PROTEIN 3-LIKE"/>
    <property type="match status" value="1"/>
</dbReference>
<keyword evidence="2" id="KW-0472">Membrane</keyword>
<keyword evidence="4" id="KW-1185">Reference proteome</keyword>
<feature type="region of interest" description="Disordered" evidence="1">
    <location>
        <begin position="32"/>
        <end position="110"/>
    </location>
</feature>
<evidence type="ECO:0000313" key="5">
    <source>
        <dbReference type="RefSeq" id="XP_052753286.1"/>
    </source>
</evidence>
<evidence type="ECO:0000259" key="3">
    <source>
        <dbReference type="Pfam" id="PF13843"/>
    </source>
</evidence>
<gene>
    <name evidence="5" type="primary">LOC128201180</name>
</gene>
<evidence type="ECO:0000256" key="2">
    <source>
        <dbReference type="SAM" id="Phobius"/>
    </source>
</evidence>
<name>A0ABM3MPI5_GALME</name>